<reference evidence="10" key="1">
    <citation type="journal article" date="2019" name="Int. J. Syst. Evol. Microbiol.">
        <title>The Global Catalogue of Microorganisms (GCM) 10K type strain sequencing project: providing services to taxonomists for standard genome sequencing and annotation.</title>
        <authorList>
            <consortium name="The Broad Institute Genomics Platform"/>
            <consortium name="The Broad Institute Genome Sequencing Center for Infectious Disease"/>
            <person name="Wu L."/>
            <person name="Ma J."/>
        </authorList>
    </citation>
    <scope>NUCLEOTIDE SEQUENCE [LARGE SCALE GENOMIC DNA]</scope>
    <source>
        <strain evidence="10">CCM 7941</strain>
    </source>
</reference>
<evidence type="ECO:0000313" key="10">
    <source>
        <dbReference type="Proteomes" id="UP001595536"/>
    </source>
</evidence>
<sequence>MPAIREKYAAIFRSLADRRHLLMLAFGFSSGLPFLLVFGTLSAWLREAGIALASIGMLSWVALAYSFKFLWAPAVDRLDPPLLGRWLGRRRAWLLLSQLVVAAGLCGVALSDPSRSLAGLVACALVTAFASATQDVAVDGWRINAAGRDEQAMLAAVYQLGYRLALLCSGAGALYVADFVHWRAAYFAMAALMLVGMGATLLAPRVAEAPPLAAARRGWAASAREAIIAPLTDLAARKGVALVFILALIAIYRLPDFVAGVMANPLYIDAGFTKSEIASVSKVFGVWVGILGAFAGGVASARFSVMPCLVFGGVAAAASNLMFALLATQGHDLTLLVLAISLDNFASGFAGSTLIAYMSGLTSPAMAATQYALLSSLYALPGKFVGGVSGWLAEALGYPAFFTLTALVGLPVAALSLIVWRLERRAAVAAEDAPAAADGQGGLVAGAAAGAAGGAP</sequence>
<evidence type="ECO:0000256" key="2">
    <source>
        <dbReference type="ARBA" id="ARBA00008335"/>
    </source>
</evidence>
<dbReference type="PANTHER" id="PTHR12778:SF10">
    <property type="entry name" value="MAJOR FACILITATOR SUPERFAMILY DOMAIN-CONTAINING PROTEIN 3"/>
    <property type="match status" value="1"/>
</dbReference>
<dbReference type="InterPro" id="IPR004752">
    <property type="entry name" value="AmpG_permease/AT-1"/>
</dbReference>
<evidence type="ECO:0000256" key="4">
    <source>
        <dbReference type="ARBA" id="ARBA00022692"/>
    </source>
</evidence>
<evidence type="ECO:0000256" key="3">
    <source>
        <dbReference type="ARBA" id="ARBA00022448"/>
    </source>
</evidence>
<feature type="transmembrane region" description="Helical" evidence="7">
    <location>
        <begin position="398"/>
        <end position="420"/>
    </location>
</feature>
<comment type="caution">
    <text evidence="9">The sequence shown here is derived from an EMBL/GenBank/DDBJ whole genome shotgun (WGS) entry which is preliminary data.</text>
</comment>
<keyword evidence="6 7" id="KW-0472">Membrane</keyword>
<name>A0ABV7LCV9_9HYPH</name>
<dbReference type="InterPro" id="IPR020846">
    <property type="entry name" value="MFS_dom"/>
</dbReference>
<dbReference type="PROSITE" id="PS50850">
    <property type="entry name" value="MFS"/>
    <property type="match status" value="1"/>
</dbReference>
<feature type="transmembrane region" description="Helical" evidence="7">
    <location>
        <begin position="371"/>
        <end position="392"/>
    </location>
</feature>
<keyword evidence="3" id="KW-0813">Transport</keyword>
<feature type="transmembrane region" description="Helical" evidence="7">
    <location>
        <begin position="183"/>
        <end position="203"/>
    </location>
</feature>
<dbReference type="EMBL" id="JBHRUV010000014">
    <property type="protein sequence ID" value="MFC3265246.1"/>
    <property type="molecule type" value="Genomic_DNA"/>
</dbReference>
<feature type="transmembrane region" description="Helical" evidence="7">
    <location>
        <begin position="283"/>
        <end position="301"/>
    </location>
</feature>
<comment type="subcellular location">
    <subcellularLocation>
        <location evidence="1">Membrane</location>
        <topology evidence="1">Multi-pass membrane protein</topology>
    </subcellularLocation>
</comment>
<evidence type="ECO:0000259" key="8">
    <source>
        <dbReference type="PROSITE" id="PS50850"/>
    </source>
</evidence>
<dbReference type="RefSeq" id="WP_376831425.1">
    <property type="nucleotide sequence ID" value="NZ_JBHLWR010000006.1"/>
</dbReference>
<feature type="transmembrane region" description="Helical" evidence="7">
    <location>
        <begin position="240"/>
        <end position="263"/>
    </location>
</feature>
<evidence type="ECO:0000256" key="7">
    <source>
        <dbReference type="SAM" id="Phobius"/>
    </source>
</evidence>
<evidence type="ECO:0000256" key="5">
    <source>
        <dbReference type="ARBA" id="ARBA00022989"/>
    </source>
</evidence>
<dbReference type="InterPro" id="IPR036259">
    <property type="entry name" value="MFS_trans_sf"/>
</dbReference>
<accession>A0ABV7LCV9</accession>
<keyword evidence="4 7" id="KW-0812">Transmembrane</keyword>
<dbReference type="Gene3D" id="1.20.1250.20">
    <property type="entry name" value="MFS general substrate transporter like domains"/>
    <property type="match status" value="2"/>
</dbReference>
<gene>
    <name evidence="9" type="ORF">ACFOEX_02575</name>
</gene>
<keyword evidence="5 7" id="KW-1133">Transmembrane helix</keyword>
<protein>
    <submittedName>
        <fullName evidence="9">AmpG family muropeptide MFS transporter</fullName>
    </submittedName>
</protein>
<feature type="transmembrane region" description="Helical" evidence="7">
    <location>
        <begin position="308"/>
        <end position="327"/>
    </location>
</feature>
<dbReference type="InterPro" id="IPR011701">
    <property type="entry name" value="MFS"/>
</dbReference>
<feature type="transmembrane region" description="Helical" evidence="7">
    <location>
        <begin position="116"/>
        <end position="133"/>
    </location>
</feature>
<feature type="transmembrane region" description="Helical" evidence="7">
    <location>
        <begin position="154"/>
        <end position="177"/>
    </location>
</feature>
<dbReference type="PANTHER" id="PTHR12778">
    <property type="entry name" value="SOLUTE CARRIER FAMILY 33 ACETYL-COA TRANSPORTER -RELATED"/>
    <property type="match status" value="1"/>
</dbReference>
<evidence type="ECO:0000256" key="6">
    <source>
        <dbReference type="ARBA" id="ARBA00023136"/>
    </source>
</evidence>
<organism evidence="9 10">
    <name type="scientific">Camelimonas abortus</name>
    <dbReference type="NCBI Taxonomy" id="1017184"/>
    <lineage>
        <taxon>Bacteria</taxon>
        <taxon>Pseudomonadati</taxon>
        <taxon>Pseudomonadota</taxon>
        <taxon>Alphaproteobacteria</taxon>
        <taxon>Hyphomicrobiales</taxon>
        <taxon>Chelatococcaceae</taxon>
        <taxon>Camelimonas</taxon>
    </lineage>
</organism>
<feature type="domain" description="Major facilitator superfamily (MFS) profile" evidence="8">
    <location>
        <begin position="19"/>
        <end position="423"/>
    </location>
</feature>
<comment type="similarity">
    <text evidence="2">Belongs to the major facilitator superfamily.</text>
</comment>
<feature type="transmembrane region" description="Helical" evidence="7">
    <location>
        <begin position="92"/>
        <end position="110"/>
    </location>
</feature>
<feature type="transmembrane region" description="Helical" evidence="7">
    <location>
        <begin position="50"/>
        <end position="71"/>
    </location>
</feature>
<dbReference type="SUPFAM" id="SSF103473">
    <property type="entry name" value="MFS general substrate transporter"/>
    <property type="match status" value="1"/>
</dbReference>
<dbReference type="Pfam" id="PF07690">
    <property type="entry name" value="MFS_1"/>
    <property type="match status" value="1"/>
</dbReference>
<feature type="transmembrane region" description="Helical" evidence="7">
    <location>
        <begin position="333"/>
        <end position="359"/>
    </location>
</feature>
<proteinExistence type="inferred from homology"/>
<keyword evidence="10" id="KW-1185">Reference proteome</keyword>
<dbReference type="Proteomes" id="UP001595536">
    <property type="component" value="Unassembled WGS sequence"/>
</dbReference>
<dbReference type="NCBIfam" id="TIGR00901">
    <property type="entry name" value="2A0125"/>
    <property type="match status" value="1"/>
</dbReference>
<evidence type="ECO:0000256" key="1">
    <source>
        <dbReference type="ARBA" id="ARBA00004141"/>
    </source>
</evidence>
<evidence type="ECO:0000313" key="9">
    <source>
        <dbReference type="EMBL" id="MFC3265246.1"/>
    </source>
</evidence>
<feature type="transmembrane region" description="Helical" evidence="7">
    <location>
        <begin position="21"/>
        <end position="44"/>
    </location>
</feature>